<evidence type="ECO:0000313" key="5">
    <source>
        <dbReference type="Proteomes" id="UP000199053"/>
    </source>
</evidence>
<protein>
    <submittedName>
        <fullName evidence="4">Hippurate hydrolase</fullName>
    </submittedName>
</protein>
<dbReference type="AlphaFoldDB" id="A0A1G9FRP2"/>
<keyword evidence="1 4" id="KW-0378">Hydrolase</keyword>
<feature type="binding site" evidence="2">
    <location>
        <position position="355"/>
    </location>
    <ligand>
        <name>Mn(2+)</name>
        <dbReference type="ChEBI" id="CHEBI:29035"/>
        <label>2</label>
    </ligand>
</feature>
<dbReference type="EMBL" id="FNGA01000002">
    <property type="protein sequence ID" value="SDK91078.1"/>
    <property type="molecule type" value="Genomic_DNA"/>
</dbReference>
<dbReference type="PANTHER" id="PTHR11014:SF63">
    <property type="entry name" value="METALLOPEPTIDASE, PUTATIVE (AFU_ORTHOLOGUE AFUA_6G09600)-RELATED"/>
    <property type="match status" value="1"/>
</dbReference>
<dbReference type="PANTHER" id="PTHR11014">
    <property type="entry name" value="PEPTIDASE M20 FAMILY MEMBER"/>
    <property type="match status" value="1"/>
</dbReference>
<feature type="domain" description="Peptidase M20 dimerisation" evidence="3">
    <location>
        <begin position="185"/>
        <end position="276"/>
    </location>
</feature>
<keyword evidence="5" id="KW-1185">Reference proteome</keyword>
<dbReference type="Gene3D" id="3.40.630.10">
    <property type="entry name" value="Zn peptidases"/>
    <property type="match status" value="1"/>
</dbReference>
<dbReference type="PIRSF" id="PIRSF005962">
    <property type="entry name" value="Pept_M20D_amidohydro"/>
    <property type="match status" value="1"/>
</dbReference>
<reference evidence="5" key="1">
    <citation type="submission" date="2016-10" db="EMBL/GenBank/DDBJ databases">
        <authorList>
            <person name="Varghese N."/>
            <person name="Submissions S."/>
        </authorList>
    </citation>
    <scope>NUCLEOTIDE SEQUENCE [LARGE SCALE GENOMIC DNA]</scope>
    <source>
        <strain evidence="5">DSM 16995</strain>
    </source>
</reference>
<feature type="binding site" evidence="2">
    <location>
        <position position="135"/>
    </location>
    <ligand>
        <name>Mn(2+)</name>
        <dbReference type="ChEBI" id="CHEBI:29035"/>
        <label>2</label>
    </ligand>
</feature>
<evidence type="ECO:0000256" key="1">
    <source>
        <dbReference type="ARBA" id="ARBA00022801"/>
    </source>
</evidence>
<organism evidence="4 5">
    <name type="scientific">Maridesulfovibrio ferrireducens</name>
    <dbReference type="NCBI Taxonomy" id="246191"/>
    <lineage>
        <taxon>Bacteria</taxon>
        <taxon>Pseudomonadati</taxon>
        <taxon>Thermodesulfobacteriota</taxon>
        <taxon>Desulfovibrionia</taxon>
        <taxon>Desulfovibrionales</taxon>
        <taxon>Desulfovibrionaceae</taxon>
        <taxon>Maridesulfovibrio</taxon>
    </lineage>
</organism>
<evidence type="ECO:0000256" key="2">
    <source>
        <dbReference type="PIRSR" id="PIRSR005962-1"/>
    </source>
</evidence>
<dbReference type="STRING" id="246191.SAMN05660337_1674"/>
<dbReference type="InterPro" id="IPR011650">
    <property type="entry name" value="Peptidase_M20_dimer"/>
</dbReference>
<dbReference type="RefSeq" id="WP_092160013.1">
    <property type="nucleotide sequence ID" value="NZ_FNGA01000002.1"/>
</dbReference>
<dbReference type="FunFam" id="3.30.70.360:FF:000001">
    <property type="entry name" value="N-acetyldiaminopimelate deacetylase"/>
    <property type="match status" value="1"/>
</dbReference>
<name>A0A1G9FRP2_9BACT</name>
<dbReference type="Pfam" id="PF01546">
    <property type="entry name" value="Peptidase_M20"/>
    <property type="match status" value="1"/>
</dbReference>
<feature type="binding site" evidence="2">
    <location>
        <position position="102"/>
    </location>
    <ligand>
        <name>Mn(2+)</name>
        <dbReference type="ChEBI" id="CHEBI:29035"/>
        <label>2</label>
    </ligand>
</feature>
<dbReference type="GO" id="GO:0050118">
    <property type="term" value="F:N-acetyldiaminopimelate deacetylase activity"/>
    <property type="evidence" value="ECO:0007669"/>
    <property type="project" value="UniProtKB-ARBA"/>
</dbReference>
<dbReference type="Proteomes" id="UP000199053">
    <property type="component" value="Unassembled WGS sequence"/>
</dbReference>
<keyword evidence="2" id="KW-0464">Manganese</keyword>
<dbReference type="Pfam" id="PF07687">
    <property type="entry name" value="M20_dimer"/>
    <property type="match status" value="1"/>
</dbReference>
<evidence type="ECO:0000313" key="4">
    <source>
        <dbReference type="EMBL" id="SDK91078.1"/>
    </source>
</evidence>
<dbReference type="SUPFAM" id="SSF55031">
    <property type="entry name" value="Bacterial exopeptidase dimerisation domain"/>
    <property type="match status" value="1"/>
</dbReference>
<dbReference type="GO" id="GO:0046872">
    <property type="term" value="F:metal ion binding"/>
    <property type="evidence" value="ECO:0007669"/>
    <property type="project" value="UniProtKB-KW"/>
</dbReference>
<dbReference type="InterPro" id="IPR017439">
    <property type="entry name" value="Amidohydrolase"/>
</dbReference>
<dbReference type="InterPro" id="IPR036264">
    <property type="entry name" value="Bact_exopeptidase_dim_dom"/>
</dbReference>
<dbReference type="InterPro" id="IPR002933">
    <property type="entry name" value="Peptidase_M20"/>
</dbReference>
<dbReference type="GO" id="GO:0019877">
    <property type="term" value="P:diaminopimelate biosynthetic process"/>
    <property type="evidence" value="ECO:0007669"/>
    <property type="project" value="UniProtKB-ARBA"/>
</dbReference>
<dbReference type="SUPFAM" id="SSF53187">
    <property type="entry name" value="Zn-dependent exopeptidases"/>
    <property type="match status" value="1"/>
</dbReference>
<dbReference type="Gene3D" id="3.30.70.360">
    <property type="match status" value="1"/>
</dbReference>
<sequence>MGLNPDVTALLDEFKAIRHQIHKNPEIGLETVETLALVKSKLDDYGISYENIGVNSLVAKIDGREGDTTVAFRVDMDALEMSEENGFAYKSQVEGRMHACGHDGHCTSLLALAAYLSKNRDFNGTVLLLFQSGEEGYEGALRVIEDSFFDKYKVDYLFGYHAWPGLASGKIAVHKGACMASEDRFEIMVTGKSGHASMPHVCNEPFAAVADIIKGLQTIVGRKIPSHERGVVSITQVHGGSLRNGIPDNVMVQGNVRTCNESVQDLIEESIAQTVAGAAAIYGVKAELDYVRKHPVLVNSVPEIAIKAAQKAVGAENVVTDMESSMAAEDYAFYMKHTKGCYVWIGNGVDSPPLHNSKFDFNDEILAVAASFFIEVIEELL</sequence>
<keyword evidence="2" id="KW-0479">Metal-binding</keyword>
<feature type="binding site" evidence="2">
    <location>
        <position position="100"/>
    </location>
    <ligand>
        <name>Mn(2+)</name>
        <dbReference type="ChEBI" id="CHEBI:29035"/>
        <label>2</label>
    </ligand>
</feature>
<proteinExistence type="predicted"/>
<dbReference type="OrthoDB" id="9777385at2"/>
<evidence type="ECO:0000259" key="3">
    <source>
        <dbReference type="Pfam" id="PF07687"/>
    </source>
</evidence>
<feature type="binding site" evidence="2">
    <location>
        <position position="161"/>
    </location>
    <ligand>
        <name>Mn(2+)</name>
        <dbReference type="ChEBI" id="CHEBI:29035"/>
        <label>2</label>
    </ligand>
</feature>
<comment type="cofactor">
    <cofactor evidence="2">
        <name>Mn(2+)</name>
        <dbReference type="ChEBI" id="CHEBI:29035"/>
    </cofactor>
    <text evidence="2">The Mn(2+) ion enhances activity.</text>
</comment>
<accession>A0A1G9FRP2</accession>
<dbReference type="NCBIfam" id="TIGR01891">
    <property type="entry name" value="amidohydrolases"/>
    <property type="match status" value="1"/>
</dbReference>
<gene>
    <name evidence="4" type="ORF">SAMN05660337_1674</name>
</gene>